<reference evidence="3 4" key="1">
    <citation type="journal article" date="2011" name="J. Bacteriol.">
        <title>Draft genome sequence of the anoxygenic filamentous phototrophic bacterium Oscillochloris trichoides subsp. DG-6.</title>
        <authorList>
            <person name="Kuznetsov B.B."/>
            <person name="Ivanovsky R.N."/>
            <person name="Keppen O.I."/>
            <person name="Sukhacheva M.V."/>
            <person name="Bumazhkin B.K."/>
            <person name="Patutina E.O."/>
            <person name="Beletsky A.V."/>
            <person name="Mardanov A.V."/>
            <person name="Baslerov R.V."/>
            <person name="Panteleeva A.N."/>
            <person name="Kolganova T.V."/>
            <person name="Ravin N.V."/>
            <person name="Skryabin K.G."/>
        </authorList>
    </citation>
    <scope>NUCLEOTIDE SEQUENCE [LARGE SCALE GENOMIC DNA]</scope>
    <source>
        <strain evidence="3 4">DG-6</strain>
    </source>
</reference>
<dbReference type="InterPro" id="IPR007391">
    <property type="entry name" value="Vancomycin_resist_VanW"/>
</dbReference>
<accession>E1IH50</accession>
<dbReference type="HOGENOM" id="CLU_011572_1_0_0"/>
<evidence type="ECO:0000256" key="1">
    <source>
        <dbReference type="ARBA" id="ARBA00022729"/>
    </source>
</evidence>
<dbReference type="InterPro" id="IPR011098">
    <property type="entry name" value="G5_dom"/>
</dbReference>
<dbReference type="Proteomes" id="UP000054010">
    <property type="component" value="Unassembled WGS sequence"/>
</dbReference>
<dbReference type="PANTHER" id="PTHR35788:SF1">
    <property type="entry name" value="EXPORTED PROTEIN"/>
    <property type="match status" value="1"/>
</dbReference>
<dbReference type="SMART" id="SM01208">
    <property type="entry name" value="G5"/>
    <property type="match status" value="1"/>
</dbReference>
<evidence type="ECO:0000313" key="3">
    <source>
        <dbReference type="EMBL" id="EFO79525.1"/>
    </source>
</evidence>
<dbReference type="InterPro" id="IPR052913">
    <property type="entry name" value="Glycopeptide_resist_protein"/>
</dbReference>
<dbReference type="AlphaFoldDB" id="E1IH50"/>
<evidence type="ECO:0000259" key="2">
    <source>
        <dbReference type="SMART" id="SM01208"/>
    </source>
</evidence>
<organism evidence="3 4">
    <name type="scientific">Oscillochloris trichoides DG-6</name>
    <dbReference type="NCBI Taxonomy" id="765420"/>
    <lineage>
        <taxon>Bacteria</taxon>
        <taxon>Bacillati</taxon>
        <taxon>Chloroflexota</taxon>
        <taxon>Chloroflexia</taxon>
        <taxon>Chloroflexales</taxon>
        <taxon>Chloroflexineae</taxon>
        <taxon>Oscillochloridaceae</taxon>
        <taxon>Oscillochloris</taxon>
    </lineage>
</organism>
<feature type="domain" description="G5" evidence="2">
    <location>
        <begin position="509"/>
        <end position="584"/>
    </location>
</feature>
<proteinExistence type="predicted"/>
<sequence>MLTLGALLAALAMVVLLFGERGYAQRIYPNISVRGVMVGGMHWTAARRAIEQQYAAFLEKPITIRYAEQIWQPSAADLGLHLEIDQALEAALAVGRSDVRAENVRITAAVWEQGLELPLHMRVDQRVMQRYLMDLAAQVEHAPLNADVALDGATIRVVAEAWGVQVLVDEMLTEMTAAAQSMTPQVVELRTRSLEPRVRDTDLAASEAYLRTLLAGPIRLRSPSSRCSPTCAWEWPVAQLASWLSLRPTTSEAGRPSIQVSIDQAAIRQALRPIAEALREEGTLPRVDWNGGELRITTPGDAGRGLDAAAALVQINAALAGGERDLLLPLIPLPPPVNPSNLNSLGITTRLGLGVSSFAKSEAYRITNIRAGARRMHGILIPPGATFSFNQNLGPVTATQGFVEGYAIIDNRTQKEWGGGLCQVSTTVFRAAFWSGLPITERHEHSFRIGWYEELGEPPGLDAAIFTGVYDLRFTNDTGGWLLMQSSVDLRRQRLSVALYGSPTGRTVRMDYRILKRTPAPTEPVYVDDPEQPVGSVRQSDTARGGLEVEVYRWVYQEDQLLARNTFGTTFKPWPDIFVRGTRPIQ</sequence>
<evidence type="ECO:0000313" key="4">
    <source>
        <dbReference type="Proteomes" id="UP000054010"/>
    </source>
</evidence>
<dbReference type="EMBL" id="ADVR01000112">
    <property type="protein sequence ID" value="EFO79525.1"/>
    <property type="molecule type" value="Genomic_DNA"/>
</dbReference>
<dbReference type="STRING" id="765420.OSCT_2651"/>
<keyword evidence="1" id="KW-0732">Signal</keyword>
<gene>
    <name evidence="3" type="ORF">OSCT_2651</name>
</gene>
<dbReference type="Pfam" id="PF04294">
    <property type="entry name" value="VanW"/>
    <property type="match status" value="1"/>
</dbReference>
<protein>
    <submittedName>
        <fullName evidence="3">VanW family protein</fullName>
    </submittedName>
</protein>
<dbReference type="Pfam" id="PF12229">
    <property type="entry name" value="PG_binding_4"/>
    <property type="match status" value="1"/>
</dbReference>
<keyword evidence="4" id="KW-1185">Reference proteome</keyword>
<dbReference type="eggNOG" id="COG2720">
    <property type="taxonomic scope" value="Bacteria"/>
</dbReference>
<comment type="caution">
    <text evidence="3">The sequence shown here is derived from an EMBL/GenBank/DDBJ whole genome shotgun (WGS) entry which is preliminary data.</text>
</comment>
<dbReference type="PANTHER" id="PTHR35788">
    <property type="entry name" value="EXPORTED PROTEIN-RELATED"/>
    <property type="match status" value="1"/>
</dbReference>
<dbReference type="InterPro" id="IPR022029">
    <property type="entry name" value="YoaR-like_PG-bd"/>
</dbReference>
<name>E1IH50_9CHLR</name>